<evidence type="ECO:0000256" key="3">
    <source>
        <dbReference type="ARBA" id="ARBA00012739"/>
    </source>
</evidence>
<dbReference type="PROSITE" id="PS00571">
    <property type="entry name" value="AMIDASES"/>
    <property type="match status" value="1"/>
</dbReference>
<evidence type="ECO:0000256" key="6">
    <source>
        <dbReference type="ARBA" id="ARBA00022741"/>
    </source>
</evidence>
<dbReference type="NCBIfam" id="TIGR00132">
    <property type="entry name" value="gatA"/>
    <property type="match status" value="1"/>
</dbReference>
<organism evidence="12 13">
    <name type="scientific">Legionella santicrucis</name>
    <dbReference type="NCBI Taxonomy" id="45074"/>
    <lineage>
        <taxon>Bacteria</taxon>
        <taxon>Pseudomonadati</taxon>
        <taxon>Pseudomonadota</taxon>
        <taxon>Gammaproteobacteria</taxon>
        <taxon>Legionellales</taxon>
        <taxon>Legionellaceae</taxon>
        <taxon>Legionella</taxon>
    </lineage>
</organism>
<dbReference type="EC" id="6.3.5.7" evidence="3 10"/>
<evidence type="ECO:0000256" key="4">
    <source>
        <dbReference type="ARBA" id="ARBA00014428"/>
    </source>
</evidence>
<keyword evidence="13" id="KW-1185">Reference proteome</keyword>
<feature type="active site" description="Acyl-ester intermediate" evidence="10">
    <location>
        <position position="174"/>
    </location>
</feature>
<dbReference type="InterPro" id="IPR036928">
    <property type="entry name" value="AS_sf"/>
</dbReference>
<dbReference type="HAMAP" id="MF_00120">
    <property type="entry name" value="GatA"/>
    <property type="match status" value="1"/>
</dbReference>
<evidence type="ECO:0000256" key="10">
    <source>
        <dbReference type="HAMAP-Rule" id="MF_00120"/>
    </source>
</evidence>
<evidence type="ECO:0000256" key="7">
    <source>
        <dbReference type="ARBA" id="ARBA00022840"/>
    </source>
</evidence>
<keyword evidence="12" id="KW-0808">Transferase</keyword>
<dbReference type="GO" id="GO:0005524">
    <property type="term" value="F:ATP binding"/>
    <property type="evidence" value="ECO:0007669"/>
    <property type="project" value="UniProtKB-KW"/>
</dbReference>
<dbReference type="GO" id="GO:0016740">
    <property type="term" value="F:transferase activity"/>
    <property type="evidence" value="ECO:0007669"/>
    <property type="project" value="UniProtKB-KW"/>
</dbReference>
<accession>A0A0W0YGJ9</accession>
<dbReference type="PANTHER" id="PTHR11895">
    <property type="entry name" value="TRANSAMIDASE"/>
    <property type="match status" value="1"/>
</dbReference>
<dbReference type="RefSeq" id="WP_058515141.1">
    <property type="nucleotide sequence ID" value="NZ_LNYU01000085.1"/>
</dbReference>
<evidence type="ECO:0000259" key="11">
    <source>
        <dbReference type="Pfam" id="PF01425"/>
    </source>
</evidence>
<feature type="active site" description="Charge relay system" evidence="10">
    <location>
        <position position="150"/>
    </location>
</feature>
<feature type="domain" description="Amidase" evidence="11">
    <location>
        <begin position="22"/>
        <end position="462"/>
    </location>
</feature>
<dbReference type="GO" id="GO:0050567">
    <property type="term" value="F:glutaminyl-tRNA synthase (glutamine-hydrolyzing) activity"/>
    <property type="evidence" value="ECO:0007669"/>
    <property type="project" value="UniProtKB-UniRule"/>
</dbReference>
<dbReference type="PANTHER" id="PTHR11895:SF151">
    <property type="entry name" value="GLUTAMYL-TRNA(GLN) AMIDOTRANSFERASE SUBUNIT A"/>
    <property type="match status" value="1"/>
</dbReference>
<feature type="active site" description="Charge relay system" evidence="10">
    <location>
        <position position="75"/>
    </location>
</feature>
<dbReference type="Pfam" id="PF01425">
    <property type="entry name" value="Amidase"/>
    <property type="match status" value="1"/>
</dbReference>
<dbReference type="Gene3D" id="3.90.1300.10">
    <property type="entry name" value="Amidase signature (AS) domain"/>
    <property type="match status" value="1"/>
</dbReference>
<evidence type="ECO:0000256" key="5">
    <source>
        <dbReference type="ARBA" id="ARBA00022598"/>
    </source>
</evidence>
<dbReference type="STRING" id="45074.Lsan_3187"/>
<comment type="similarity">
    <text evidence="1 10">Belongs to the amidase family. GatA subfamily.</text>
</comment>
<evidence type="ECO:0000256" key="8">
    <source>
        <dbReference type="ARBA" id="ARBA00022917"/>
    </source>
</evidence>
<keyword evidence="5 10" id="KW-0436">Ligase</keyword>
<comment type="function">
    <text evidence="10">Allows the formation of correctly charged Gln-tRNA(Gln) through the transamidation of misacylated Glu-tRNA(Gln) in organisms which lack glutaminyl-tRNA synthetase. The reaction takes place in the presence of glutamine and ATP through an activated gamma-phospho-Glu-tRNA(Gln).</text>
</comment>
<comment type="catalytic activity">
    <reaction evidence="9 10">
        <text>L-glutamyl-tRNA(Gln) + L-glutamine + ATP + H2O = L-glutaminyl-tRNA(Gln) + L-glutamate + ADP + phosphate + H(+)</text>
        <dbReference type="Rhea" id="RHEA:17521"/>
        <dbReference type="Rhea" id="RHEA-COMP:9681"/>
        <dbReference type="Rhea" id="RHEA-COMP:9684"/>
        <dbReference type="ChEBI" id="CHEBI:15377"/>
        <dbReference type="ChEBI" id="CHEBI:15378"/>
        <dbReference type="ChEBI" id="CHEBI:29985"/>
        <dbReference type="ChEBI" id="CHEBI:30616"/>
        <dbReference type="ChEBI" id="CHEBI:43474"/>
        <dbReference type="ChEBI" id="CHEBI:58359"/>
        <dbReference type="ChEBI" id="CHEBI:78520"/>
        <dbReference type="ChEBI" id="CHEBI:78521"/>
        <dbReference type="ChEBI" id="CHEBI:456216"/>
        <dbReference type="EC" id="6.3.5.7"/>
    </reaction>
</comment>
<dbReference type="InterPro" id="IPR020556">
    <property type="entry name" value="Amidase_CS"/>
</dbReference>
<evidence type="ECO:0000313" key="12">
    <source>
        <dbReference type="EMBL" id="KTD55635.1"/>
    </source>
</evidence>
<dbReference type="PATRIC" id="fig|45074.5.peg.3429"/>
<name>A0A0W0YGJ9_9GAMM</name>
<evidence type="ECO:0000256" key="2">
    <source>
        <dbReference type="ARBA" id="ARBA00011123"/>
    </source>
</evidence>
<keyword evidence="6 10" id="KW-0547">Nucleotide-binding</keyword>
<dbReference type="GO" id="GO:0030956">
    <property type="term" value="C:glutamyl-tRNA(Gln) amidotransferase complex"/>
    <property type="evidence" value="ECO:0007669"/>
    <property type="project" value="InterPro"/>
</dbReference>
<dbReference type="InterPro" id="IPR023631">
    <property type="entry name" value="Amidase_dom"/>
</dbReference>
<evidence type="ECO:0000256" key="9">
    <source>
        <dbReference type="ARBA" id="ARBA00047407"/>
    </source>
</evidence>
<evidence type="ECO:0000313" key="13">
    <source>
        <dbReference type="Proteomes" id="UP000054703"/>
    </source>
</evidence>
<proteinExistence type="inferred from homology"/>
<dbReference type="Proteomes" id="UP000054703">
    <property type="component" value="Unassembled WGS sequence"/>
</dbReference>
<dbReference type="AlphaFoldDB" id="A0A0W0YGJ9"/>
<comment type="caution">
    <text evidence="12">The sequence shown here is derived from an EMBL/GenBank/DDBJ whole genome shotgun (WGS) entry which is preliminary data.</text>
</comment>
<dbReference type="GO" id="GO:0006412">
    <property type="term" value="P:translation"/>
    <property type="evidence" value="ECO:0007669"/>
    <property type="project" value="UniProtKB-UniRule"/>
</dbReference>
<evidence type="ECO:0000256" key="1">
    <source>
        <dbReference type="ARBA" id="ARBA00008069"/>
    </source>
</evidence>
<comment type="subunit">
    <text evidence="2 10">Heterotrimer of A, B and C subunits.</text>
</comment>
<dbReference type="InterPro" id="IPR000120">
    <property type="entry name" value="Amidase"/>
</dbReference>
<gene>
    <name evidence="10 12" type="primary">gatA</name>
    <name evidence="12" type="ORF">Lsan_3187</name>
</gene>
<dbReference type="InterPro" id="IPR004412">
    <property type="entry name" value="GatA"/>
</dbReference>
<dbReference type="EMBL" id="LNYU01000085">
    <property type="protein sequence ID" value="KTD55635.1"/>
    <property type="molecule type" value="Genomic_DNA"/>
</dbReference>
<sequence>MDILSLKQCSHALRQGKLSSVELTQHCLTQIAKQSDLNAFISIDEEYALLAAQKADQELKNGQGKTLTGIPMALKDLFCTKRMTTTCASKMLADFRAPYEATLVNKLLEHGSILLGKTNMDEFAMGSSNENSYFGIVKNPWDKERVPGGSSGGSAAAVAAGLVPFAIGSDTGGSIRQPAALCGISGIKPTYGLISRYGMIAYASSLDQAGPLARSAEDLALVIQSMTGHDPKDSTSVEAAIPNYYEELNKPLTKLKIGLPSCFFQPQVEPEVQQAIRTAVSVFEGMGAEIIELDLQLQPLWVPCYYVVACAEASSNLSRYDGLRFGYHSNKATSLTDLIRNTRSEGFGIEVKRRILTGTHVLSSGYFDAYYLQAQKIRRLIQEELVTTLKTVDVILGPTTPTCAFKIGEKIADPIKNYLADVFTVAANLAGLPAISIPAGFAQGLPIGLQLMGKHFSEHRLLQVAHHYQQQTNWHLANPNQ</sequence>
<keyword evidence="7 10" id="KW-0067">ATP-binding</keyword>
<keyword evidence="8 10" id="KW-0648">Protein biosynthesis</keyword>
<protein>
    <recommendedName>
        <fullName evidence="4 10">Glutamyl-tRNA(Gln) amidotransferase subunit A</fullName>
        <shortName evidence="10">Glu-ADT subunit A</shortName>
        <ecNumber evidence="3 10">6.3.5.7</ecNumber>
    </recommendedName>
</protein>
<reference evidence="12 13" key="1">
    <citation type="submission" date="2015-11" db="EMBL/GenBank/DDBJ databases">
        <title>Genomic analysis of 38 Legionella species identifies large and diverse effector repertoires.</title>
        <authorList>
            <person name="Burstein D."/>
            <person name="Amaro F."/>
            <person name="Zusman T."/>
            <person name="Lifshitz Z."/>
            <person name="Cohen O."/>
            <person name="Gilbert J.A."/>
            <person name="Pupko T."/>
            <person name="Shuman H.A."/>
            <person name="Segal G."/>
        </authorList>
    </citation>
    <scope>NUCLEOTIDE SEQUENCE [LARGE SCALE GENOMIC DNA]</scope>
    <source>
        <strain evidence="12 13">SC-63-C7</strain>
    </source>
</reference>
<dbReference type="SUPFAM" id="SSF75304">
    <property type="entry name" value="Amidase signature (AS) enzymes"/>
    <property type="match status" value="1"/>
</dbReference>